<dbReference type="Proteomes" id="UP000494256">
    <property type="component" value="Unassembled WGS sequence"/>
</dbReference>
<feature type="chain" id="PRO_5035759890" description="Serpin domain-containing protein" evidence="4">
    <location>
        <begin position="17"/>
        <end position="386"/>
    </location>
</feature>
<evidence type="ECO:0000313" key="7">
    <source>
        <dbReference type="Proteomes" id="UP000494256"/>
    </source>
</evidence>
<dbReference type="GO" id="GO:0005615">
    <property type="term" value="C:extracellular space"/>
    <property type="evidence" value="ECO:0007669"/>
    <property type="project" value="InterPro"/>
</dbReference>
<dbReference type="InterPro" id="IPR023795">
    <property type="entry name" value="Serpin_CS"/>
</dbReference>
<evidence type="ECO:0000256" key="3">
    <source>
        <dbReference type="RuleBase" id="RU000411"/>
    </source>
</evidence>
<dbReference type="PANTHER" id="PTHR11461">
    <property type="entry name" value="SERINE PROTEASE INHIBITOR, SERPIN"/>
    <property type="match status" value="1"/>
</dbReference>
<feature type="domain" description="Serpin" evidence="5">
    <location>
        <begin position="25"/>
        <end position="383"/>
    </location>
</feature>
<accession>A0A8S0Z065</accession>
<keyword evidence="4" id="KW-0732">Signal</keyword>
<dbReference type="Gene3D" id="3.30.497.10">
    <property type="entry name" value="Antithrombin, subunit I, domain 2"/>
    <property type="match status" value="1"/>
</dbReference>
<dbReference type="InterPro" id="IPR042185">
    <property type="entry name" value="Serpin_sf_2"/>
</dbReference>
<dbReference type="InterPro" id="IPR036186">
    <property type="entry name" value="Serpin_sf"/>
</dbReference>
<evidence type="ECO:0000313" key="6">
    <source>
        <dbReference type="EMBL" id="CAB3225853.1"/>
    </source>
</evidence>
<dbReference type="InterPro" id="IPR023796">
    <property type="entry name" value="Serpin_dom"/>
</dbReference>
<dbReference type="InterPro" id="IPR000215">
    <property type="entry name" value="Serpin_fam"/>
</dbReference>
<evidence type="ECO:0000256" key="2">
    <source>
        <dbReference type="ARBA" id="ARBA00022900"/>
    </source>
</evidence>
<dbReference type="PROSITE" id="PS00284">
    <property type="entry name" value="SERPIN"/>
    <property type="match status" value="1"/>
</dbReference>
<feature type="signal peptide" evidence="4">
    <location>
        <begin position="1"/>
        <end position="16"/>
    </location>
</feature>
<dbReference type="InterPro" id="IPR042178">
    <property type="entry name" value="Serpin_sf_1"/>
</dbReference>
<dbReference type="GO" id="GO:0004867">
    <property type="term" value="F:serine-type endopeptidase inhibitor activity"/>
    <property type="evidence" value="ECO:0007669"/>
    <property type="project" value="UniProtKB-KW"/>
</dbReference>
<dbReference type="Gene3D" id="2.30.39.10">
    <property type="entry name" value="Alpha-1-antitrypsin, domain 1"/>
    <property type="match status" value="1"/>
</dbReference>
<name>A0A8S0Z065_ARCPL</name>
<dbReference type="SUPFAM" id="SSF56574">
    <property type="entry name" value="Serpins"/>
    <property type="match status" value="1"/>
</dbReference>
<organism evidence="6 7">
    <name type="scientific">Arctia plantaginis</name>
    <name type="common">Wood tiger moth</name>
    <name type="synonym">Phalaena plantaginis</name>
    <dbReference type="NCBI Taxonomy" id="874455"/>
    <lineage>
        <taxon>Eukaryota</taxon>
        <taxon>Metazoa</taxon>
        <taxon>Ecdysozoa</taxon>
        <taxon>Arthropoda</taxon>
        <taxon>Hexapoda</taxon>
        <taxon>Insecta</taxon>
        <taxon>Pterygota</taxon>
        <taxon>Neoptera</taxon>
        <taxon>Endopterygota</taxon>
        <taxon>Lepidoptera</taxon>
        <taxon>Glossata</taxon>
        <taxon>Ditrysia</taxon>
        <taxon>Noctuoidea</taxon>
        <taxon>Erebidae</taxon>
        <taxon>Arctiinae</taxon>
        <taxon>Arctia</taxon>
    </lineage>
</organism>
<dbReference type="EMBL" id="CADEBD010000226">
    <property type="protein sequence ID" value="CAB3225853.1"/>
    <property type="molecule type" value="Genomic_DNA"/>
</dbReference>
<reference evidence="6 7" key="1">
    <citation type="submission" date="2020-04" db="EMBL/GenBank/DDBJ databases">
        <authorList>
            <person name="Wallbank WR R."/>
            <person name="Pardo Diaz C."/>
            <person name="Kozak K."/>
            <person name="Martin S."/>
            <person name="Jiggins C."/>
            <person name="Moest M."/>
            <person name="Warren A I."/>
            <person name="Byers J.R.P. K."/>
            <person name="Montejo-Kovacevich G."/>
            <person name="Yen C E."/>
        </authorList>
    </citation>
    <scope>NUCLEOTIDE SEQUENCE [LARGE SCALE GENOMIC DNA]</scope>
</reference>
<dbReference type="AlphaFoldDB" id="A0A8S0Z065"/>
<dbReference type="PANTHER" id="PTHR11461:SF367">
    <property type="entry name" value="GH21475P-RELATED"/>
    <property type="match status" value="1"/>
</dbReference>
<protein>
    <recommendedName>
        <fullName evidence="5">Serpin domain-containing protein</fullName>
    </recommendedName>
</protein>
<gene>
    <name evidence="6" type="ORF">APLA_LOCUS2451</name>
</gene>
<evidence type="ECO:0000256" key="4">
    <source>
        <dbReference type="SAM" id="SignalP"/>
    </source>
</evidence>
<evidence type="ECO:0000259" key="5">
    <source>
        <dbReference type="SMART" id="SM00093"/>
    </source>
</evidence>
<sequence>MKLFIFVFVFIGVCHCKLRLNDFGVELLHFTRLETDGHLSLLSPFGIWTLLTGITFGTSGTSYSEMKRALFLPKNEMKLTDEYKDLVAAVLSRSREIISDSFNFVLIPNNITVFPSFRKRLVNDFGMAVKALDYTDPRVNIFANSYIKATSKRVSYDVLRSDDFEVPSMILVNVMSFKGLLFKQLELIKEPFYNEDNNEIGSVNMMFSKGLFPFSNIKTLKSFALELPYDTGNKYSLIILLPYPLVKISDIYQKFSNVSLNDIFKQLNDDVNTFGLENVHVKLPRFRISTNLVLNKPLNDMGVYDIFQPDLFNFKRATNEKLYVSSVINNVNIDVTMVGQVTSNVTSSKVIPTPYFPMNRPFLYYIVEKTTTTVIVSGIYSKPTFY</sequence>
<proteinExistence type="inferred from homology"/>
<comment type="similarity">
    <text evidence="3">Belongs to the serpin family.</text>
</comment>
<keyword evidence="2" id="KW-0722">Serine protease inhibitor</keyword>
<comment type="caution">
    <text evidence="6">The sequence shown here is derived from an EMBL/GenBank/DDBJ whole genome shotgun (WGS) entry which is preliminary data.</text>
</comment>
<dbReference type="Pfam" id="PF00079">
    <property type="entry name" value="Serpin"/>
    <property type="match status" value="1"/>
</dbReference>
<keyword evidence="1" id="KW-0646">Protease inhibitor</keyword>
<dbReference type="SMART" id="SM00093">
    <property type="entry name" value="SERPIN"/>
    <property type="match status" value="1"/>
</dbReference>
<evidence type="ECO:0000256" key="1">
    <source>
        <dbReference type="ARBA" id="ARBA00022690"/>
    </source>
</evidence>